<dbReference type="NCBIfam" id="TIGR00156">
    <property type="entry name" value="YgiW/YdeI family stress tolerance OB fold protein"/>
    <property type="match status" value="1"/>
</dbReference>
<dbReference type="KEGG" id="eaz:JHT90_12585"/>
<accession>A0A974RWJ5</accession>
<dbReference type="RefSeq" id="WP_201091537.1">
    <property type="nucleotide sequence ID" value="NZ_CP067393.1"/>
</dbReference>
<feature type="chain" id="PRO_5037676372" evidence="3">
    <location>
        <begin position="22"/>
        <end position="131"/>
    </location>
</feature>
<dbReference type="NCBIfam" id="NF033674">
    <property type="entry name" value="stress_OB_fold"/>
    <property type="match status" value="1"/>
</dbReference>
<organism evidence="4 5">
    <name type="scientific">Entomomonas asaccharolytica</name>
    <dbReference type="NCBI Taxonomy" id="2785331"/>
    <lineage>
        <taxon>Bacteria</taxon>
        <taxon>Pseudomonadati</taxon>
        <taxon>Pseudomonadota</taxon>
        <taxon>Gammaproteobacteria</taxon>
        <taxon>Pseudomonadales</taxon>
        <taxon>Pseudomonadaceae</taxon>
        <taxon>Entomomonas</taxon>
    </lineage>
</organism>
<evidence type="ECO:0000256" key="2">
    <source>
        <dbReference type="SAM" id="MobiDB-lite"/>
    </source>
</evidence>
<dbReference type="InterPro" id="IPR016052">
    <property type="entry name" value="YgiW/YdeI"/>
</dbReference>
<keyword evidence="1 3" id="KW-0732">Signal</keyword>
<dbReference type="PANTHER" id="PTHR36571:SF1">
    <property type="entry name" value="PROTEIN YGIW"/>
    <property type="match status" value="1"/>
</dbReference>
<dbReference type="Gene3D" id="2.40.50.200">
    <property type="entry name" value="Bacterial OB-fold"/>
    <property type="match status" value="1"/>
</dbReference>
<dbReference type="PANTHER" id="PTHR36571">
    <property type="entry name" value="PROTEIN YGIW"/>
    <property type="match status" value="1"/>
</dbReference>
<dbReference type="EMBL" id="CP067393">
    <property type="protein sequence ID" value="QQP85207.1"/>
    <property type="molecule type" value="Genomic_DNA"/>
</dbReference>
<feature type="compositionally biased region" description="Polar residues" evidence="2">
    <location>
        <begin position="43"/>
        <end position="53"/>
    </location>
</feature>
<dbReference type="InterPro" id="IPR005220">
    <property type="entry name" value="CarO-like"/>
</dbReference>
<evidence type="ECO:0000313" key="4">
    <source>
        <dbReference type="EMBL" id="QQP85207.1"/>
    </source>
</evidence>
<sequence>MKKALVIATALLTLGSTAAFAQQGGFTGPSSSTTEKGGYSGPRATTSVTTVEQAKQMRDDSKVTLRGNIVKHLGKEKYTFKDNTGEITVEIDDDDWRGVTVGPNDLVEIYGEVDKDWNSVEIDVDTIRKVK</sequence>
<evidence type="ECO:0000256" key="1">
    <source>
        <dbReference type="ARBA" id="ARBA00022729"/>
    </source>
</evidence>
<dbReference type="Pfam" id="PF04076">
    <property type="entry name" value="BOF"/>
    <property type="match status" value="1"/>
</dbReference>
<gene>
    <name evidence="4" type="ORF">JHT90_12585</name>
</gene>
<proteinExistence type="predicted"/>
<dbReference type="InterPro" id="IPR036700">
    <property type="entry name" value="BOBF_sf"/>
</dbReference>
<feature type="region of interest" description="Disordered" evidence="2">
    <location>
        <begin position="23"/>
        <end position="57"/>
    </location>
</feature>
<name>A0A974RWJ5_9GAMM</name>
<dbReference type="AlphaFoldDB" id="A0A974RWJ5"/>
<dbReference type="Proteomes" id="UP000595278">
    <property type="component" value="Chromosome"/>
</dbReference>
<evidence type="ECO:0000256" key="3">
    <source>
        <dbReference type="SAM" id="SignalP"/>
    </source>
</evidence>
<reference evidence="4 5" key="1">
    <citation type="submission" date="2021-01" db="EMBL/GenBank/DDBJ databases">
        <title>Entomomonas sp. F2A isolated from a house cricket (Acheta domesticus).</title>
        <authorList>
            <person name="Spergser J."/>
            <person name="Busse H.-J."/>
        </authorList>
    </citation>
    <scope>NUCLEOTIDE SEQUENCE [LARGE SCALE GENOMIC DNA]</scope>
    <source>
        <strain evidence="4 5">F2A</strain>
    </source>
</reference>
<dbReference type="SUPFAM" id="SSF101756">
    <property type="entry name" value="Hypothetical protein YgiW"/>
    <property type="match status" value="1"/>
</dbReference>
<protein>
    <submittedName>
        <fullName evidence="4">YgiW/YdeI family stress tolerance OB fold protein</fullName>
    </submittedName>
</protein>
<feature type="signal peptide" evidence="3">
    <location>
        <begin position="1"/>
        <end position="21"/>
    </location>
</feature>
<keyword evidence="5" id="KW-1185">Reference proteome</keyword>
<evidence type="ECO:0000313" key="5">
    <source>
        <dbReference type="Proteomes" id="UP000595278"/>
    </source>
</evidence>